<sequence length="101" mass="12023">MARSCRVNSKIKQHEKMLCLYGKNIAFIETIYKILLAKNLVIVRHDAHSKIEFIFGKMNALFQIIATIHDSNYMKYKFYGDEVKKMVKEMMGQRSFNFFEF</sequence>
<name>A0A914IFI4_GLORO</name>
<reference evidence="2" key="1">
    <citation type="submission" date="2022-11" db="UniProtKB">
        <authorList>
            <consortium name="WormBaseParasite"/>
        </authorList>
    </citation>
    <scope>IDENTIFICATION</scope>
</reference>
<keyword evidence="1" id="KW-1185">Reference proteome</keyword>
<evidence type="ECO:0000313" key="2">
    <source>
        <dbReference type="WBParaSite" id="Gr19_v10_g9433.t1"/>
    </source>
</evidence>
<protein>
    <submittedName>
        <fullName evidence="2">Uncharacterized protein</fullName>
    </submittedName>
</protein>
<dbReference type="Proteomes" id="UP000887572">
    <property type="component" value="Unplaced"/>
</dbReference>
<accession>A0A914IFI4</accession>
<evidence type="ECO:0000313" key="1">
    <source>
        <dbReference type="Proteomes" id="UP000887572"/>
    </source>
</evidence>
<organism evidence="1 2">
    <name type="scientific">Globodera rostochiensis</name>
    <name type="common">Golden nematode worm</name>
    <name type="synonym">Heterodera rostochiensis</name>
    <dbReference type="NCBI Taxonomy" id="31243"/>
    <lineage>
        <taxon>Eukaryota</taxon>
        <taxon>Metazoa</taxon>
        <taxon>Ecdysozoa</taxon>
        <taxon>Nematoda</taxon>
        <taxon>Chromadorea</taxon>
        <taxon>Rhabditida</taxon>
        <taxon>Tylenchina</taxon>
        <taxon>Tylenchomorpha</taxon>
        <taxon>Tylenchoidea</taxon>
        <taxon>Heteroderidae</taxon>
        <taxon>Heteroderinae</taxon>
        <taxon>Globodera</taxon>
    </lineage>
</organism>
<dbReference type="WBParaSite" id="Gr19_v10_g9433.t1">
    <property type="protein sequence ID" value="Gr19_v10_g9433.t1"/>
    <property type="gene ID" value="Gr19_v10_g9433"/>
</dbReference>
<proteinExistence type="predicted"/>
<dbReference type="AlphaFoldDB" id="A0A914IFI4"/>